<dbReference type="AlphaFoldDB" id="A0A7X0JRY8"/>
<dbReference type="InterPro" id="IPR005532">
    <property type="entry name" value="SUMF_dom"/>
</dbReference>
<dbReference type="RefSeq" id="WP_166850888.1">
    <property type="nucleotide sequence ID" value="NZ_JAAONY010000001.1"/>
</dbReference>
<organism evidence="2 3">
    <name type="scientific">Pseudoteredinibacter isoporae</name>
    <dbReference type="NCBI Taxonomy" id="570281"/>
    <lineage>
        <taxon>Bacteria</taxon>
        <taxon>Pseudomonadati</taxon>
        <taxon>Pseudomonadota</taxon>
        <taxon>Gammaproteobacteria</taxon>
        <taxon>Cellvibrionales</taxon>
        <taxon>Cellvibrionaceae</taxon>
        <taxon>Pseudoteredinibacter</taxon>
    </lineage>
</organism>
<dbReference type="SUPFAM" id="SSF56436">
    <property type="entry name" value="C-type lectin-like"/>
    <property type="match status" value="1"/>
</dbReference>
<protein>
    <submittedName>
        <fullName evidence="2">Iron(II)-dependent oxidoreductase</fullName>
        <ecNumber evidence="2">1.14.99.50</ecNumber>
    </submittedName>
</protein>
<dbReference type="PANTHER" id="PTHR23150:SF19">
    <property type="entry name" value="FORMYLGLYCINE-GENERATING ENZYME"/>
    <property type="match status" value="1"/>
</dbReference>
<dbReference type="InterPro" id="IPR051043">
    <property type="entry name" value="Sulfatase_Mod_Factor_Kinase"/>
</dbReference>
<evidence type="ECO:0000259" key="1">
    <source>
        <dbReference type="Pfam" id="PF03781"/>
    </source>
</evidence>
<dbReference type="Pfam" id="PF03781">
    <property type="entry name" value="FGE-sulfatase"/>
    <property type="match status" value="1"/>
</dbReference>
<dbReference type="Proteomes" id="UP000528457">
    <property type="component" value="Unassembled WGS sequence"/>
</dbReference>
<dbReference type="EC" id="1.14.99.50" evidence="2"/>
<dbReference type="InterPro" id="IPR016187">
    <property type="entry name" value="CTDL_fold"/>
</dbReference>
<keyword evidence="2" id="KW-0560">Oxidoreductase</keyword>
<evidence type="ECO:0000313" key="3">
    <source>
        <dbReference type="Proteomes" id="UP000528457"/>
    </source>
</evidence>
<proteinExistence type="predicted"/>
<dbReference type="PANTHER" id="PTHR23150">
    <property type="entry name" value="SULFATASE MODIFYING FACTOR 1, 2"/>
    <property type="match status" value="1"/>
</dbReference>
<comment type="caution">
    <text evidence="2">The sequence shown here is derived from an EMBL/GenBank/DDBJ whole genome shotgun (WGS) entry which is preliminary data.</text>
</comment>
<evidence type="ECO:0000313" key="2">
    <source>
        <dbReference type="EMBL" id="MBB6520553.1"/>
    </source>
</evidence>
<dbReference type="GO" id="GO:0120147">
    <property type="term" value="F:formylglycine-generating oxidase activity"/>
    <property type="evidence" value="ECO:0007669"/>
    <property type="project" value="TreeGrafter"/>
</dbReference>
<name>A0A7X0JRY8_9GAMM</name>
<feature type="domain" description="Sulfatase-modifying factor enzyme-like" evidence="1">
    <location>
        <begin position="25"/>
        <end position="262"/>
    </location>
</feature>
<reference evidence="2 3" key="1">
    <citation type="submission" date="2020-08" db="EMBL/GenBank/DDBJ databases">
        <title>Genomic Encyclopedia of Type Strains, Phase IV (KMG-IV): sequencing the most valuable type-strain genomes for metagenomic binning, comparative biology and taxonomic classification.</title>
        <authorList>
            <person name="Goeker M."/>
        </authorList>
    </citation>
    <scope>NUCLEOTIDE SEQUENCE [LARGE SCALE GENOMIC DNA]</scope>
    <source>
        <strain evidence="2 3">DSM 22368</strain>
    </source>
</reference>
<sequence>MAINMWIALGTVSFAQALYGEVQHREMINIPAGEFTMGCKKSDGVYCSPGSDTHKVYLDEYKIDKYLVTFERYQACIDSGYCTEPYYGAACNYQMKWSGNHPANCITYKQAEMICAYEGKRLPTEAEWAKAARGPKANLFPWGNTPEPSCDRVVMNQRVDGNKIGPGCGAGTTQAVGSKPKGASHYGVMDMAGNVFEWTSDWYSESYFKKSPYKNPKGPASGSTKVLRGSAWTAKYRDGLALTVRWPYAPAGQGYIVGARCAQSAN</sequence>
<dbReference type="EMBL" id="JACHHT010000001">
    <property type="protein sequence ID" value="MBB6520553.1"/>
    <property type="molecule type" value="Genomic_DNA"/>
</dbReference>
<dbReference type="InterPro" id="IPR042095">
    <property type="entry name" value="SUMF_sf"/>
</dbReference>
<dbReference type="GO" id="GO:0044875">
    <property type="term" value="F:gamma-glutamyl hercynylcysteine sulfoxide synthase activity"/>
    <property type="evidence" value="ECO:0007669"/>
    <property type="project" value="UniProtKB-EC"/>
</dbReference>
<gene>
    <name evidence="2" type="ORF">HNR48_000831</name>
</gene>
<accession>A0A7X0JRY8</accession>
<dbReference type="InParanoid" id="A0A7X0JRY8"/>
<keyword evidence="3" id="KW-1185">Reference proteome</keyword>
<dbReference type="Gene3D" id="3.90.1580.10">
    <property type="entry name" value="paralog of FGE (formylglycine-generating enzyme)"/>
    <property type="match status" value="1"/>
</dbReference>